<dbReference type="GO" id="GO:0003700">
    <property type="term" value="F:DNA-binding transcription factor activity"/>
    <property type="evidence" value="ECO:0007669"/>
    <property type="project" value="InterPro"/>
</dbReference>
<protein>
    <submittedName>
        <fullName evidence="6">Helix-turn-helix domain-containing protein</fullName>
    </submittedName>
</protein>
<dbReference type="EMBL" id="FNCQ01000001">
    <property type="protein sequence ID" value="SDG17835.1"/>
    <property type="molecule type" value="Genomic_DNA"/>
</dbReference>
<dbReference type="AlphaFoldDB" id="A0A1G7S473"/>
<feature type="transmembrane region" description="Helical" evidence="4">
    <location>
        <begin position="35"/>
        <end position="56"/>
    </location>
</feature>
<name>A0A1G7S473_9BACT</name>
<dbReference type="InterPro" id="IPR018060">
    <property type="entry name" value="HTH_AraC"/>
</dbReference>
<dbReference type="SUPFAM" id="SSF46689">
    <property type="entry name" value="Homeodomain-like"/>
    <property type="match status" value="1"/>
</dbReference>
<reference evidence="7" key="1">
    <citation type="submission" date="2016-10" db="EMBL/GenBank/DDBJ databases">
        <authorList>
            <person name="Varghese N."/>
            <person name="Submissions S."/>
        </authorList>
    </citation>
    <scope>NUCLEOTIDE SEQUENCE [LARGE SCALE GENOMIC DNA]</scope>
    <source>
        <strain evidence="7">BP1-148</strain>
    </source>
</reference>
<feature type="transmembrane region" description="Helical" evidence="4">
    <location>
        <begin position="6"/>
        <end position="23"/>
    </location>
</feature>
<evidence type="ECO:0000313" key="7">
    <source>
        <dbReference type="Proteomes" id="UP000198779"/>
    </source>
</evidence>
<keyword evidence="1" id="KW-0805">Transcription regulation</keyword>
<evidence type="ECO:0000313" key="6">
    <source>
        <dbReference type="EMBL" id="SDG17835.1"/>
    </source>
</evidence>
<feature type="domain" description="HTH araC/xylS-type" evidence="5">
    <location>
        <begin position="256"/>
        <end position="356"/>
    </location>
</feature>
<dbReference type="Proteomes" id="UP000198779">
    <property type="component" value="Unassembled WGS sequence"/>
</dbReference>
<evidence type="ECO:0000256" key="2">
    <source>
        <dbReference type="ARBA" id="ARBA00023125"/>
    </source>
</evidence>
<keyword evidence="2" id="KW-0238">DNA-binding</keyword>
<dbReference type="Pfam" id="PF12833">
    <property type="entry name" value="HTH_18"/>
    <property type="match status" value="1"/>
</dbReference>
<keyword evidence="3" id="KW-0804">Transcription</keyword>
<keyword evidence="4" id="KW-0812">Transmembrane</keyword>
<evidence type="ECO:0000256" key="1">
    <source>
        <dbReference type="ARBA" id="ARBA00023015"/>
    </source>
</evidence>
<keyword evidence="4" id="KW-1133">Transmembrane helix</keyword>
<proteinExistence type="predicted"/>
<dbReference type="Gene3D" id="1.10.10.60">
    <property type="entry name" value="Homeodomain-like"/>
    <property type="match status" value="1"/>
</dbReference>
<dbReference type="SMART" id="SM00342">
    <property type="entry name" value="HTH_ARAC"/>
    <property type="match status" value="1"/>
</dbReference>
<evidence type="ECO:0000259" key="5">
    <source>
        <dbReference type="PROSITE" id="PS01124"/>
    </source>
</evidence>
<accession>A0A1G7S473</accession>
<feature type="transmembrane region" description="Helical" evidence="4">
    <location>
        <begin position="68"/>
        <end position="88"/>
    </location>
</feature>
<evidence type="ECO:0000256" key="3">
    <source>
        <dbReference type="ARBA" id="ARBA00023163"/>
    </source>
</evidence>
<sequence>MELMQFSAVVLLTLLALKLLLLPKKVGVNPVVGNARWLMTAGIVLLDIQFLLQYTLGLRAMGVTQAVMVNLLLFIPCSWNISLSILFLQRRGHVSTLDRWLGGIVWLIALLLIGTAAYIDGQPLFSDTPELHWAEVASSVLYLLLQGHYSWRHLKNLRSMRNTLQNYYDRDMDGMLLWMQLSILVLMVLAMMVPLLIFVESKGLAIFGILFFAGIFYLVDSFSNYVVSSAPKRMLEAEESEDEKEEDTDQADFSAQLITKWINNGGYLQIGMKLPTTAEAIGIPQYQLSAWVKQQGLTYAGWITSLRIEEAKRMLCEHPDWNNETVAQHCGFSDRSYFQTVFKKETGMTPSDFQEMKNQ</sequence>
<dbReference type="GO" id="GO:0043565">
    <property type="term" value="F:sequence-specific DNA binding"/>
    <property type="evidence" value="ECO:0007669"/>
    <property type="project" value="InterPro"/>
</dbReference>
<feature type="transmembrane region" description="Helical" evidence="4">
    <location>
        <begin position="100"/>
        <end position="119"/>
    </location>
</feature>
<dbReference type="PANTHER" id="PTHR43280:SF29">
    <property type="entry name" value="ARAC-FAMILY TRANSCRIPTIONAL REGULATOR"/>
    <property type="match status" value="1"/>
</dbReference>
<keyword evidence="4" id="KW-0472">Membrane</keyword>
<keyword evidence="7" id="KW-1185">Reference proteome</keyword>
<feature type="transmembrane region" description="Helical" evidence="4">
    <location>
        <begin position="176"/>
        <end position="198"/>
    </location>
</feature>
<dbReference type="PANTHER" id="PTHR43280">
    <property type="entry name" value="ARAC-FAMILY TRANSCRIPTIONAL REGULATOR"/>
    <property type="match status" value="1"/>
</dbReference>
<dbReference type="PROSITE" id="PS01124">
    <property type="entry name" value="HTH_ARAC_FAMILY_2"/>
    <property type="match status" value="1"/>
</dbReference>
<gene>
    <name evidence="6" type="ORF">SAMN04487901_101190</name>
</gene>
<organism evidence="6 7">
    <name type="scientific">Prevotella communis</name>
    <dbReference type="NCBI Taxonomy" id="2913614"/>
    <lineage>
        <taxon>Bacteria</taxon>
        <taxon>Pseudomonadati</taxon>
        <taxon>Bacteroidota</taxon>
        <taxon>Bacteroidia</taxon>
        <taxon>Bacteroidales</taxon>
        <taxon>Prevotellaceae</taxon>
        <taxon>Prevotella</taxon>
    </lineage>
</organism>
<evidence type="ECO:0000256" key="4">
    <source>
        <dbReference type="SAM" id="Phobius"/>
    </source>
</evidence>
<dbReference type="InterPro" id="IPR009057">
    <property type="entry name" value="Homeodomain-like_sf"/>
</dbReference>
<feature type="transmembrane region" description="Helical" evidence="4">
    <location>
        <begin position="204"/>
        <end position="227"/>
    </location>
</feature>
<dbReference type="STRING" id="645274.SAMN04487901_101190"/>
<dbReference type="RefSeq" id="WP_091813737.1">
    <property type="nucleotide sequence ID" value="NZ_FNCQ01000001.1"/>
</dbReference>